<dbReference type="SUPFAM" id="SSF55874">
    <property type="entry name" value="ATPase domain of HSP90 chaperone/DNA topoisomerase II/histidine kinase"/>
    <property type="match status" value="1"/>
</dbReference>
<dbReference type="PRINTS" id="PR00344">
    <property type="entry name" value="BCTRLSENSOR"/>
</dbReference>
<dbReference type="PANTHER" id="PTHR42878">
    <property type="entry name" value="TWO-COMPONENT HISTIDINE KINASE"/>
    <property type="match status" value="1"/>
</dbReference>
<dbReference type="InterPro" id="IPR003594">
    <property type="entry name" value="HATPase_dom"/>
</dbReference>
<feature type="domain" description="Histidine kinase" evidence="11">
    <location>
        <begin position="94"/>
        <end position="313"/>
    </location>
</feature>
<evidence type="ECO:0000256" key="3">
    <source>
        <dbReference type="ARBA" id="ARBA00012438"/>
    </source>
</evidence>
<protein>
    <recommendedName>
        <fullName evidence="3">histidine kinase</fullName>
        <ecNumber evidence="3">2.7.13.3</ecNumber>
    </recommendedName>
</protein>
<dbReference type="PROSITE" id="PS50109">
    <property type="entry name" value="HIS_KIN"/>
    <property type="match status" value="1"/>
</dbReference>
<gene>
    <name evidence="13" type="ORF">Q2T77_18915</name>
</gene>
<dbReference type="Proteomes" id="UP001169027">
    <property type="component" value="Unassembled WGS sequence"/>
</dbReference>
<sequence length="329" mass="35419">MDLVDMALIALVSGAVAALYVSWRAARRLKRLADTVDAFARGGCTDRLRVAGADAQGDAIDRLAAHLERMSARIGEQFAEIERGVDRRRELLANVSHDLRTPLTSMQGYLELLLLRHGSLPPAEERNYLETAVRHSERLGRLVNDLFELTQLEAAEALPQPEAFSLAELAQDVAQKFALDARSRHVQLRAADNAGSGTVRAEADIGMVERVLENLLDNALRHTPDGGSVTIEFSADARRARIAVRDTGCGIAPAELSRIFERYERASRSAPGIQGGLGLAIAQRIVRLHGGELSATSVAGAGSCFAFDLPLAAAGPAASPARRIERMSS</sequence>
<dbReference type="InterPro" id="IPR004358">
    <property type="entry name" value="Sig_transdc_His_kin-like_C"/>
</dbReference>
<comment type="subcellular location">
    <subcellularLocation>
        <location evidence="2">Membrane</location>
    </subcellularLocation>
</comment>
<keyword evidence="8" id="KW-0067">ATP-binding</keyword>
<dbReference type="Gene3D" id="6.10.340.10">
    <property type="match status" value="1"/>
</dbReference>
<evidence type="ECO:0000256" key="10">
    <source>
        <dbReference type="SAM" id="Phobius"/>
    </source>
</evidence>
<dbReference type="RefSeq" id="WP_301811949.1">
    <property type="nucleotide sequence ID" value="NZ_JAUJZH010000013.1"/>
</dbReference>
<keyword evidence="5" id="KW-0808">Transferase</keyword>
<dbReference type="PROSITE" id="PS50885">
    <property type="entry name" value="HAMP"/>
    <property type="match status" value="1"/>
</dbReference>
<dbReference type="InterPro" id="IPR003660">
    <property type="entry name" value="HAMP_dom"/>
</dbReference>
<evidence type="ECO:0000256" key="8">
    <source>
        <dbReference type="ARBA" id="ARBA00022840"/>
    </source>
</evidence>
<dbReference type="SMART" id="SM00388">
    <property type="entry name" value="HisKA"/>
    <property type="match status" value="1"/>
</dbReference>
<proteinExistence type="predicted"/>
<keyword evidence="6" id="KW-0547">Nucleotide-binding</keyword>
<dbReference type="GO" id="GO:0016301">
    <property type="term" value="F:kinase activity"/>
    <property type="evidence" value="ECO:0007669"/>
    <property type="project" value="UniProtKB-KW"/>
</dbReference>
<comment type="caution">
    <text evidence="13">The sequence shown here is derived from an EMBL/GenBank/DDBJ whole genome shotgun (WGS) entry which is preliminary data.</text>
</comment>
<evidence type="ECO:0000256" key="7">
    <source>
        <dbReference type="ARBA" id="ARBA00022777"/>
    </source>
</evidence>
<dbReference type="SUPFAM" id="SSF47384">
    <property type="entry name" value="Homodimeric domain of signal transducing histidine kinase"/>
    <property type="match status" value="1"/>
</dbReference>
<dbReference type="EMBL" id="JAUKVY010000013">
    <property type="protein sequence ID" value="MDO1534365.1"/>
    <property type="molecule type" value="Genomic_DNA"/>
</dbReference>
<keyword evidence="4" id="KW-0597">Phosphoprotein</keyword>
<dbReference type="SMART" id="SM00304">
    <property type="entry name" value="HAMP"/>
    <property type="match status" value="1"/>
</dbReference>
<evidence type="ECO:0000259" key="12">
    <source>
        <dbReference type="PROSITE" id="PS50885"/>
    </source>
</evidence>
<feature type="transmembrane region" description="Helical" evidence="10">
    <location>
        <begin position="6"/>
        <end position="23"/>
    </location>
</feature>
<dbReference type="PANTHER" id="PTHR42878:SF7">
    <property type="entry name" value="SENSOR HISTIDINE KINASE GLRK"/>
    <property type="match status" value="1"/>
</dbReference>
<dbReference type="CDD" id="cd00082">
    <property type="entry name" value="HisKA"/>
    <property type="match status" value="1"/>
</dbReference>
<comment type="catalytic activity">
    <reaction evidence="1">
        <text>ATP + protein L-histidine = ADP + protein N-phospho-L-histidine.</text>
        <dbReference type="EC" id="2.7.13.3"/>
    </reaction>
</comment>
<dbReference type="Pfam" id="PF02518">
    <property type="entry name" value="HATPase_c"/>
    <property type="match status" value="1"/>
</dbReference>
<keyword evidence="7 13" id="KW-0418">Kinase</keyword>
<dbReference type="InterPro" id="IPR036097">
    <property type="entry name" value="HisK_dim/P_sf"/>
</dbReference>
<evidence type="ECO:0000256" key="2">
    <source>
        <dbReference type="ARBA" id="ARBA00004370"/>
    </source>
</evidence>
<evidence type="ECO:0000256" key="6">
    <source>
        <dbReference type="ARBA" id="ARBA00022741"/>
    </source>
</evidence>
<organism evidence="13 14">
    <name type="scientific">Variovorax ginsengisoli</name>
    <dbReference type="NCBI Taxonomy" id="363844"/>
    <lineage>
        <taxon>Bacteria</taxon>
        <taxon>Pseudomonadati</taxon>
        <taxon>Pseudomonadota</taxon>
        <taxon>Betaproteobacteria</taxon>
        <taxon>Burkholderiales</taxon>
        <taxon>Comamonadaceae</taxon>
        <taxon>Variovorax</taxon>
    </lineage>
</organism>
<dbReference type="SMART" id="SM00387">
    <property type="entry name" value="HATPase_c"/>
    <property type="match status" value="1"/>
</dbReference>
<accession>A0ABT8S6B6</accession>
<dbReference type="Gene3D" id="3.30.565.10">
    <property type="entry name" value="Histidine kinase-like ATPase, C-terminal domain"/>
    <property type="match status" value="1"/>
</dbReference>
<keyword evidence="10" id="KW-0812">Transmembrane</keyword>
<keyword evidence="9" id="KW-0902">Two-component regulatory system</keyword>
<evidence type="ECO:0000256" key="4">
    <source>
        <dbReference type="ARBA" id="ARBA00022553"/>
    </source>
</evidence>
<name>A0ABT8S6B6_9BURK</name>
<dbReference type="InterPro" id="IPR050351">
    <property type="entry name" value="BphY/WalK/GraS-like"/>
</dbReference>
<evidence type="ECO:0000256" key="1">
    <source>
        <dbReference type="ARBA" id="ARBA00000085"/>
    </source>
</evidence>
<evidence type="ECO:0000259" key="11">
    <source>
        <dbReference type="PROSITE" id="PS50109"/>
    </source>
</evidence>
<evidence type="ECO:0000313" key="13">
    <source>
        <dbReference type="EMBL" id="MDO1534365.1"/>
    </source>
</evidence>
<evidence type="ECO:0000256" key="5">
    <source>
        <dbReference type="ARBA" id="ARBA00022679"/>
    </source>
</evidence>
<dbReference type="CDD" id="cd00075">
    <property type="entry name" value="HATPase"/>
    <property type="match status" value="1"/>
</dbReference>
<dbReference type="InterPro" id="IPR005467">
    <property type="entry name" value="His_kinase_dom"/>
</dbReference>
<dbReference type="Gene3D" id="1.10.287.130">
    <property type="match status" value="1"/>
</dbReference>
<keyword evidence="14" id="KW-1185">Reference proteome</keyword>
<evidence type="ECO:0000256" key="9">
    <source>
        <dbReference type="ARBA" id="ARBA00023012"/>
    </source>
</evidence>
<evidence type="ECO:0000313" key="14">
    <source>
        <dbReference type="Proteomes" id="UP001169027"/>
    </source>
</evidence>
<keyword evidence="10" id="KW-0472">Membrane</keyword>
<dbReference type="InterPro" id="IPR036890">
    <property type="entry name" value="HATPase_C_sf"/>
</dbReference>
<keyword evidence="10" id="KW-1133">Transmembrane helix</keyword>
<dbReference type="InterPro" id="IPR003661">
    <property type="entry name" value="HisK_dim/P_dom"/>
</dbReference>
<reference evidence="13" key="1">
    <citation type="submission" date="2023-06" db="EMBL/GenBank/DDBJ databases">
        <authorList>
            <person name="Jiang Y."/>
            <person name="Liu Q."/>
        </authorList>
    </citation>
    <scope>NUCLEOTIDE SEQUENCE</scope>
    <source>
        <strain evidence="13">CGMCC 1.12090</strain>
    </source>
</reference>
<dbReference type="Pfam" id="PF00512">
    <property type="entry name" value="HisKA"/>
    <property type="match status" value="1"/>
</dbReference>
<dbReference type="EC" id="2.7.13.3" evidence="3"/>
<feature type="domain" description="HAMP" evidence="12">
    <location>
        <begin position="23"/>
        <end position="79"/>
    </location>
</feature>